<dbReference type="Pfam" id="PF18962">
    <property type="entry name" value="Por_Secre_tail"/>
    <property type="match status" value="1"/>
</dbReference>
<feature type="signal peptide" evidence="1">
    <location>
        <begin position="1"/>
        <end position="25"/>
    </location>
</feature>
<evidence type="ECO:0000313" key="4">
    <source>
        <dbReference type="Proteomes" id="UP000294850"/>
    </source>
</evidence>
<protein>
    <submittedName>
        <fullName evidence="3">T9SS type A sorting domain-containing protein</fullName>
    </submittedName>
</protein>
<feature type="domain" description="Secretion system C-terminal sorting" evidence="2">
    <location>
        <begin position="329"/>
        <end position="392"/>
    </location>
</feature>
<evidence type="ECO:0000259" key="2">
    <source>
        <dbReference type="Pfam" id="PF18962"/>
    </source>
</evidence>
<dbReference type="AlphaFoldDB" id="A0A4R5D9W4"/>
<sequence length="402" mass="43478">MNKLFYIFKLILFLSLACDACFAQKGIVNTQRVAPYGFVNFGPAAEVSGMNNLRHIDGYVKKQGSSNFLFPVGDNGLYRPFVAAAEGISGAYFGVNPGVAVTSNNSGGNFPVLPAGGPFNISSKSSEVSVVSSKEYWDINGAAGTKITLTWSEFSDINSLVNGNLANLILLGWNGNQWVSIQSAIDAVSAFGSPSSLSSGSITTIGAFSPDTYNVYTLGAKVGGPLPVTLISFSAGKQEGSVLLDWSTSAEIDSESFEIQNSPDGKKWFVIGNQKSKDTGVGIDNSYSFLHTNPWEGENFYRLKIIDKDRTFTFSSIKSVIFNEAGIIVYPNPVYDRIYFKNLLSSEVEKVSLINPSGKTVYASSSFSIDGIDVKHLDTGFYVLSIITKRGDLKSFKILLRR</sequence>
<organism evidence="3 4">
    <name type="scientific">Dyadobacter psychrotolerans</name>
    <dbReference type="NCBI Taxonomy" id="2541721"/>
    <lineage>
        <taxon>Bacteria</taxon>
        <taxon>Pseudomonadati</taxon>
        <taxon>Bacteroidota</taxon>
        <taxon>Cytophagia</taxon>
        <taxon>Cytophagales</taxon>
        <taxon>Spirosomataceae</taxon>
        <taxon>Dyadobacter</taxon>
    </lineage>
</organism>
<reference evidence="3 4" key="1">
    <citation type="submission" date="2019-03" db="EMBL/GenBank/DDBJ databases">
        <title>Dyadobacter AR-3-6 sp. nov., isolated from arctic soil.</title>
        <authorList>
            <person name="Chaudhary D.K."/>
        </authorList>
    </citation>
    <scope>NUCLEOTIDE SEQUENCE [LARGE SCALE GENOMIC DNA]</scope>
    <source>
        <strain evidence="3 4">AR-3-6</strain>
    </source>
</reference>
<evidence type="ECO:0000256" key="1">
    <source>
        <dbReference type="SAM" id="SignalP"/>
    </source>
</evidence>
<evidence type="ECO:0000313" key="3">
    <source>
        <dbReference type="EMBL" id="TDE08551.1"/>
    </source>
</evidence>
<comment type="caution">
    <text evidence="3">The sequence shown here is derived from an EMBL/GenBank/DDBJ whole genome shotgun (WGS) entry which is preliminary data.</text>
</comment>
<dbReference type="OrthoDB" id="863479at2"/>
<dbReference type="InterPro" id="IPR026444">
    <property type="entry name" value="Secre_tail"/>
</dbReference>
<proteinExistence type="predicted"/>
<gene>
    <name evidence="3" type="ORF">E0F88_32510</name>
</gene>
<keyword evidence="4" id="KW-1185">Reference proteome</keyword>
<keyword evidence="1" id="KW-0732">Signal</keyword>
<dbReference type="Proteomes" id="UP000294850">
    <property type="component" value="Unassembled WGS sequence"/>
</dbReference>
<dbReference type="EMBL" id="SMFL01000025">
    <property type="protein sequence ID" value="TDE08551.1"/>
    <property type="molecule type" value="Genomic_DNA"/>
</dbReference>
<dbReference type="RefSeq" id="WP_131962806.1">
    <property type="nucleotide sequence ID" value="NZ_SMFL01000025.1"/>
</dbReference>
<feature type="chain" id="PRO_5020618097" evidence="1">
    <location>
        <begin position="26"/>
        <end position="402"/>
    </location>
</feature>
<name>A0A4R5D9W4_9BACT</name>
<dbReference type="NCBIfam" id="TIGR04183">
    <property type="entry name" value="Por_Secre_tail"/>
    <property type="match status" value="1"/>
</dbReference>
<accession>A0A4R5D9W4</accession>